<name>A0ABR8XYV1_9BACL</name>
<keyword evidence="1" id="KW-0812">Transmembrane</keyword>
<accession>A0ABR8XYV1</accession>
<evidence type="ECO:0000313" key="2">
    <source>
        <dbReference type="EMBL" id="MBD8037105.1"/>
    </source>
</evidence>
<evidence type="ECO:0000313" key="3">
    <source>
        <dbReference type="Proteomes" id="UP000619101"/>
    </source>
</evidence>
<comment type="caution">
    <text evidence="2">The sequence shown here is derived from an EMBL/GenBank/DDBJ whole genome shotgun (WGS) entry which is preliminary data.</text>
</comment>
<keyword evidence="3" id="KW-1185">Reference proteome</keyword>
<dbReference type="RefSeq" id="WP_191700175.1">
    <property type="nucleotide sequence ID" value="NZ_JACSPZ010000004.1"/>
</dbReference>
<sequence>MKFKSRIKYFIVTIIFVLCFSTLGSFPTSAKLIKNEQETEAYKMIQDYYNVDEKEAIRIYEETQKAQEFYKFDSSGNIYFDEENALSKGVDESLVEEITVSMASLENEIGDVKSLASSCDGINALTSVRVYFDDCGTDKLVIGLAGVATLVAIVGITAVILGMPVVAAMYEIAALIIAFGATVLGVKNKGCGVYVNWGTTKGLYSQKCD</sequence>
<gene>
    <name evidence="2" type="ORF">H9635_10140</name>
</gene>
<dbReference type="Proteomes" id="UP000619101">
    <property type="component" value="Unassembled WGS sequence"/>
</dbReference>
<dbReference type="EMBL" id="JACSPZ010000004">
    <property type="protein sequence ID" value="MBD8037105.1"/>
    <property type="molecule type" value="Genomic_DNA"/>
</dbReference>
<proteinExistence type="predicted"/>
<feature type="transmembrane region" description="Helical" evidence="1">
    <location>
        <begin position="168"/>
        <end position="186"/>
    </location>
</feature>
<reference evidence="2 3" key="1">
    <citation type="submission" date="2020-08" db="EMBL/GenBank/DDBJ databases">
        <title>A Genomic Blueprint of the Chicken Gut Microbiome.</title>
        <authorList>
            <person name="Gilroy R."/>
            <person name="Ravi A."/>
            <person name="Getino M."/>
            <person name="Pursley I."/>
            <person name="Horton D.L."/>
            <person name="Alikhan N.-F."/>
            <person name="Baker D."/>
            <person name="Gharbi K."/>
            <person name="Hall N."/>
            <person name="Watson M."/>
            <person name="Adriaenssens E.M."/>
            <person name="Foster-Nyarko E."/>
            <person name="Jarju S."/>
            <person name="Secka A."/>
            <person name="Antonio M."/>
            <person name="Oren A."/>
            <person name="Chaudhuri R."/>
            <person name="La Ragione R.M."/>
            <person name="Hildebrand F."/>
            <person name="Pallen M.J."/>
        </authorList>
    </citation>
    <scope>NUCLEOTIDE SEQUENCE [LARGE SCALE GENOMIC DNA]</scope>
    <source>
        <strain evidence="2 3">A46</strain>
    </source>
</reference>
<protein>
    <submittedName>
        <fullName evidence="2">Uncharacterized protein</fullName>
    </submittedName>
</protein>
<evidence type="ECO:0000256" key="1">
    <source>
        <dbReference type="SAM" id="Phobius"/>
    </source>
</evidence>
<keyword evidence="1" id="KW-0472">Membrane</keyword>
<organism evidence="2 3">
    <name type="scientific">Solibacillus faecavium</name>
    <dbReference type="NCBI Taxonomy" id="2762221"/>
    <lineage>
        <taxon>Bacteria</taxon>
        <taxon>Bacillati</taxon>
        <taxon>Bacillota</taxon>
        <taxon>Bacilli</taxon>
        <taxon>Bacillales</taxon>
        <taxon>Caryophanaceae</taxon>
        <taxon>Solibacillus</taxon>
    </lineage>
</organism>
<keyword evidence="1" id="KW-1133">Transmembrane helix</keyword>
<feature type="transmembrane region" description="Helical" evidence="1">
    <location>
        <begin position="140"/>
        <end position="161"/>
    </location>
</feature>